<keyword evidence="2" id="KW-1185">Reference proteome</keyword>
<evidence type="ECO:0000313" key="1">
    <source>
        <dbReference type="EMBL" id="CAJ1943041.1"/>
    </source>
</evidence>
<proteinExistence type="predicted"/>
<protein>
    <submittedName>
        <fullName evidence="1">Uncharacterized protein</fullName>
    </submittedName>
</protein>
<dbReference type="Proteomes" id="UP001189624">
    <property type="component" value="Chromosome 3"/>
</dbReference>
<evidence type="ECO:0000313" key="2">
    <source>
        <dbReference type="Proteomes" id="UP001189624"/>
    </source>
</evidence>
<reference evidence="1" key="1">
    <citation type="submission" date="2023-10" db="EMBL/GenBank/DDBJ databases">
        <authorList>
            <person name="Domelevo Entfellner J.-B."/>
        </authorList>
    </citation>
    <scope>NUCLEOTIDE SEQUENCE</scope>
</reference>
<sequence>MAVMGPEHRNPSNSHQPYIIKASLREWHALLIRKSTRQKKKTCKSNENEKGIVVVYT</sequence>
<gene>
    <name evidence="1" type="ORF">AYBTSS11_LOCUS11148</name>
</gene>
<dbReference type="Gramene" id="rna-AYBTSS11_LOCUS11148">
    <property type="protein sequence ID" value="CAJ1943041.1"/>
    <property type="gene ID" value="gene-AYBTSS11_LOCUS11148"/>
</dbReference>
<name>A0AA86SGJ5_9FABA</name>
<organism evidence="1 2">
    <name type="scientific">Sphenostylis stenocarpa</name>
    <dbReference type="NCBI Taxonomy" id="92480"/>
    <lineage>
        <taxon>Eukaryota</taxon>
        <taxon>Viridiplantae</taxon>
        <taxon>Streptophyta</taxon>
        <taxon>Embryophyta</taxon>
        <taxon>Tracheophyta</taxon>
        <taxon>Spermatophyta</taxon>
        <taxon>Magnoliopsida</taxon>
        <taxon>eudicotyledons</taxon>
        <taxon>Gunneridae</taxon>
        <taxon>Pentapetalae</taxon>
        <taxon>rosids</taxon>
        <taxon>fabids</taxon>
        <taxon>Fabales</taxon>
        <taxon>Fabaceae</taxon>
        <taxon>Papilionoideae</taxon>
        <taxon>50 kb inversion clade</taxon>
        <taxon>NPAAA clade</taxon>
        <taxon>indigoferoid/millettioid clade</taxon>
        <taxon>Phaseoleae</taxon>
        <taxon>Sphenostylis</taxon>
    </lineage>
</organism>
<dbReference type="EMBL" id="OY731400">
    <property type="protein sequence ID" value="CAJ1943041.1"/>
    <property type="molecule type" value="Genomic_DNA"/>
</dbReference>
<dbReference type="AlphaFoldDB" id="A0AA86SGJ5"/>
<accession>A0AA86SGJ5</accession>